<name>A0AAV4DWN5_9GAST</name>
<protein>
    <submittedName>
        <fullName evidence="1">Uncharacterized protein</fullName>
    </submittedName>
</protein>
<dbReference type="Proteomes" id="UP000735302">
    <property type="component" value="Unassembled WGS sequence"/>
</dbReference>
<organism evidence="1 2">
    <name type="scientific">Plakobranchus ocellatus</name>
    <dbReference type="NCBI Taxonomy" id="259542"/>
    <lineage>
        <taxon>Eukaryota</taxon>
        <taxon>Metazoa</taxon>
        <taxon>Spiralia</taxon>
        <taxon>Lophotrochozoa</taxon>
        <taxon>Mollusca</taxon>
        <taxon>Gastropoda</taxon>
        <taxon>Heterobranchia</taxon>
        <taxon>Euthyneura</taxon>
        <taxon>Panpulmonata</taxon>
        <taxon>Sacoglossa</taxon>
        <taxon>Placobranchoidea</taxon>
        <taxon>Plakobranchidae</taxon>
        <taxon>Plakobranchus</taxon>
    </lineage>
</organism>
<comment type="caution">
    <text evidence="1">The sequence shown here is derived from an EMBL/GenBank/DDBJ whole genome shotgun (WGS) entry which is preliminary data.</text>
</comment>
<reference evidence="1 2" key="1">
    <citation type="journal article" date="2021" name="Elife">
        <title>Chloroplast acquisition without the gene transfer in kleptoplastic sea slugs, Plakobranchus ocellatus.</title>
        <authorList>
            <person name="Maeda T."/>
            <person name="Takahashi S."/>
            <person name="Yoshida T."/>
            <person name="Shimamura S."/>
            <person name="Takaki Y."/>
            <person name="Nagai Y."/>
            <person name="Toyoda A."/>
            <person name="Suzuki Y."/>
            <person name="Arimoto A."/>
            <person name="Ishii H."/>
            <person name="Satoh N."/>
            <person name="Nishiyama T."/>
            <person name="Hasebe M."/>
            <person name="Maruyama T."/>
            <person name="Minagawa J."/>
            <person name="Obokata J."/>
            <person name="Shigenobu S."/>
        </authorList>
    </citation>
    <scope>NUCLEOTIDE SEQUENCE [LARGE SCALE GENOMIC DNA]</scope>
</reference>
<dbReference type="AlphaFoldDB" id="A0AAV4DWN5"/>
<dbReference type="EMBL" id="BLXT01008384">
    <property type="protein sequence ID" value="GFO48241.1"/>
    <property type="molecule type" value="Genomic_DNA"/>
</dbReference>
<accession>A0AAV4DWN5</accession>
<proteinExistence type="predicted"/>
<gene>
    <name evidence="1" type="ORF">PoB_007474600</name>
</gene>
<evidence type="ECO:0000313" key="2">
    <source>
        <dbReference type="Proteomes" id="UP000735302"/>
    </source>
</evidence>
<sequence>MLPTSCYAILRESCMYLSDPVSSWTDVRTCFGQAKMKTKGLSRALTTFCFVSSFFVCPPKLDQSFRRLTVLTNGHFLVLTRESSSGHSLWPPVQVPLIKNTNWTWVRQLMTNGFGSQGLTIGHRQTCYTIQGERKNAL</sequence>
<keyword evidence="2" id="KW-1185">Reference proteome</keyword>
<evidence type="ECO:0000313" key="1">
    <source>
        <dbReference type="EMBL" id="GFO48241.1"/>
    </source>
</evidence>